<evidence type="ECO:0000256" key="2">
    <source>
        <dbReference type="SAM" id="MobiDB-lite"/>
    </source>
</evidence>
<feature type="region of interest" description="Disordered" evidence="2">
    <location>
        <begin position="136"/>
        <end position="156"/>
    </location>
</feature>
<organism evidence="4 5">
    <name type="scientific">Podospora fimiseda</name>
    <dbReference type="NCBI Taxonomy" id="252190"/>
    <lineage>
        <taxon>Eukaryota</taxon>
        <taxon>Fungi</taxon>
        <taxon>Dikarya</taxon>
        <taxon>Ascomycota</taxon>
        <taxon>Pezizomycotina</taxon>
        <taxon>Sordariomycetes</taxon>
        <taxon>Sordariomycetidae</taxon>
        <taxon>Sordariales</taxon>
        <taxon>Podosporaceae</taxon>
        <taxon>Podospora</taxon>
    </lineage>
</organism>
<dbReference type="GO" id="GO:0005576">
    <property type="term" value="C:extracellular region"/>
    <property type="evidence" value="ECO:0007669"/>
    <property type="project" value="InterPro"/>
</dbReference>
<reference evidence="4" key="2">
    <citation type="submission" date="2023-05" db="EMBL/GenBank/DDBJ databases">
        <authorList>
            <consortium name="Lawrence Berkeley National Laboratory"/>
            <person name="Steindorff A."/>
            <person name="Hensen N."/>
            <person name="Bonometti L."/>
            <person name="Westerberg I."/>
            <person name="Brannstrom I.O."/>
            <person name="Guillou S."/>
            <person name="Cros-Aarteil S."/>
            <person name="Calhoun S."/>
            <person name="Haridas S."/>
            <person name="Kuo A."/>
            <person name="Mondo S."/>
            <person name="Pangilinan J."/>
            <person name="Riley R."/>
            <person name="Labutti K."/>
            <person name="Andreopoulos B."/>
            <person name="Lipzen A."/>
            <person name="Chen C."/>
            <person name="Yanf M."/>
            <person name="Daum C."/>
            <person name="Ng V."/>
            <person name="Clum A."/>
            <person name="Ohm R."/>
            <person name="Martin F."/>
            <person name="Silar P."/>
            <person name="Natvig D."/>
            <person name="Lalanne C."/>
            <person name="Gautier V."/>
            <person name="Ament-Velasquez S.L."/>
            <person name="Kruys A."/>
            <person name="Hutchinson M.I."/>
            <person name="Powell A.J."/>
            <person name="Barry K."/>
            <person name="Miller A.N."/>
            <person name="Grigoriev I.V."/>
            <person name="Debuchy R."/>
            <person name="Gladieux P."/>
            <person name="Thoren M.H."/>
            <person name="Johannesson H."/>
        </authorList>
    </citation>
    <scope>NUCLEOTIDE SEQUENCE</scope>
    <source>
        <strain evidence="4">CBS 990.96</strain>
    </source>
</reference>
<feature type="domain" description="Chitin-binding type-3" evidence="3">
    <location>
        <begin position="20"/>
        <end position="66"/>
    </location>
</feature>
<dbReference type="AlphaFoldDB" id="A0AAN7BGE6"/>
<dbReference type="Gene3D" id="2.10.10.20">
    <property type="entry name" value="Carbohydrate-binding module superfamily 5/12"/>
    <property type="match status" value="1"/>
</dbReference>
<keyword evidence="5" id="KW-1185">Reference proteome</keyword>
<dbReference type="SUPFAM" id="SSF51055">
    <property type="entry name" value="Carbohydrate binding domain"/>
    <property type="match status" value="1"/>
</dbReference>
<evidence type="ECO:0000313" key="5">
    <source>
        <dbReference type="Proteomes" id="UP001301958"/>
    </source>
</evidence>
<reference evidence="4" key="1">
    <citation type="journal article" date="2023" name="Mol. Phylogenet. Evol.">
        <title>Genome-scale phylogeny and comparative genomics of the fungal order Sordariales.</title>
        <authorList>
            <person name="Hensen N."/>
            <person name="Bonometti L."/>
            <person name="Westerberg I."/>
            <person name="Brannstrom I.O."/>
            <person name="Guillou S."/>
            <person name="Cros-Aarteil S."/>
            <person name="Calhoun S."/>
            <person name="Haridas S."/>
            <person name="Kuo A."/>
            <person name="Mondo S."/>
            <person name="Pangilinan J."/>
            <person name="Riley R."/>
            <person name="LaButti K."/>
            <person name="Andreopoulos B."/>
            <person name="Lipzen A."/>
            <person name="Chen C."/>
            <person name="Yan M."/>
            <person name="Daum C."/>
            <person name="Ng V."/>
            <person name="Clum A."/>
            <person name="Steindorff A."/>
            <person name="Ohm R.A."/>
            <person name="Martin F."/>
            <person name="Silar P."/>
            <person name="Natvig D.O."/>
            <person name="Lalanne C."/>
            <person name="Gautier V."/>
            <person name="Ament-Velasquez S.L."/>
            <person name="Kruys A."/>
            <person name="Hutchinson M.I."/>
            <person name="Powell A.J."/>
            <person name="Barry K."/>
            <person name="Miller A.N."/>
            <person name="Grigoriev I.V."/>
            <person name="Debuchy R."/>
            <person name="Gladieux P."/>
            <person name="Hiltunen Thoren M."/>
            <person name="Johannesson H."/>
        </authorList>
    </citation>
    <scope>NUCLEOTIDE SEQUENCE</scope>
    <source>
        <strain evidence="4">CBS 990.96</strain>
    </source>
</reference>
<evidence type="ECO:0000259" key="3">
    <source>
        <dbReference type="SMART" id="SM00495"/>
    </source>
</evidence>
<accession>A0AAN7BGE6</accession>
<dbReference type="Pfam" id="PF02839">
    <property type="entry name" value="CBM_5_12"/>
    <property type="match status" value="1"/>
</dbReference>
<name>A0AAN7BGE6_9PEZI</name>
<sequence>MATITGSIEISSLNITDLPSPDWSPKATYKVGDRVTFNGKVYECIQAHTSQSNWDPVATPALWKFIKAVDPQDPVTPQPPTTTLPALPYASELFGVYQPLIGWKSQLSHEILSKAVGVRVQRAILHANKLIKPAEPPKLWNDSGSTSDGPILRPLQTDRTGTRLGRAIAADLSFDGAPDINEFLSNITTDGLLEKVVTPESSDSFRTQGAVIAAEQDAATARVLKYLNDTHPLAVKQLFRPGVLALDRVIGGAGFFSDDHPAKNVYLSPIGLLHQFREYFFQLGTFLGPPVGHIWVSPGGSVELVEVNTRRKLIEQTAESSTTTTTKTESDRTDKDELSDAVKTENSNDMKLGASASASGGIGNVFQASATASFNLDISRKQAQEQTHKKMREQSARLSSEVQQNYKTTFRTVTELTDTSSRRYVLQNQTDKLVSYELSRKMRKVAVQVQDLGQRLCWQAYVENPGDPLGTGEFVHSTAAALDPSLKPPEEQPYPDPQIKIVSDAFPYILRTGDKELEEDFTPDPDHSGWGMHENGIFEANDRIDFIRKYKLPPGPAGFKLNRIKLLDFHGAAVKWLDDLKLNPATEEFTLQLTYANFGNRDPIPFDAVVEYLPDDETLARINKKNAENKQVYSDAIAAEREKNFYETLRQRLKLLGQVTTRSQDDMRAEERSVIYRSLISRLYGTEEGWKSDDYYAASEMIRYFFDVDAMLYFVAPDWWKPRQAQLTSVDSGGHLTSAAMTQEPLSTRAGLMGKTVTKTSGGSRPHYLVTEETEPAKLGSSLGWLMQLDGDNHRNAFLNSPWVKAVLPIRPGREKEAIVFLQRQEVAGSEGLDTPYPYDSNMDPIEYKGKSIKEVLMMVAEKIGEEYRESLKPKPVGLDKKEMALPTEMVFAHGFDPLEGGIKFDDGAFKIFSQWMEVLPTDQIVATEYSTKGL</sequence>
<dbReference type="GO" id="GO:0030246">
    <property type="term" value="F:carbohydrate binding"/>
    <property type="evidence" value="ECO:0007669"/>
    <property type="project" value="InterPro"/>
</dbReference>
<dbReference type="EMBL" id="MU865442">
    <property type="protein sequence ID" value="KAK4223057.1"/>
    <property type="molecule type" value="Genomic_DNA"/>
</dbReference>
<dbReference type="GO" id="GO:0005975">
    <property type="term" value="P:carbohydrate metabolic process"/>
    <property type="evidence" value="ECO:0007669"/>
    <property type="project" value="InterPro"/>
</dbReference>
<evidence type="ECO:0000313" key="4">
    <source>
        <dbReference type="EMBL" id="KAK4223057.1"/>
    </source>
</evidence>
<dbReference type="InterPro" id="IPR003610">
    <property type="entry name" value="CBM5/12"/>
</dbReference>
<dbReference type="InterPro" id="IPR036573">
    <property type="entry name" value="CBM_sf_5/12"/>
</dbReference>
<protein>
    <submittedName>
        <fullName evidence="4">Carbohydrate-binding module family 12 protein</fullName>
    </submittedName>
</protein>
<dbReference type="GO" id="GO:0004553">
    <property type="term" value="F:hydrolase activity, hydrolyzing O-glycosyl compounds"/>
    <property type="evidence" value="ECO:0007669"/>
    <property type="project" value="InterPro"/>
</dbReference>
<comment type="caution">
    <text evidence="4">The sequence shown here is derived from an EMBL/GenBank/DDBJ whole genome shotgun (WGS) entry which is preliminary data.</text>
</comment>
<gene>
    <name evidence="4" type="ORF">QBC38DRAFT_512599</name>
</gene>
<dbReference type="SMART" id="SM00495">
    <property type="entry name" value="ChtBD3"/>
    <property type="match status" value="1"/>
</dbReference>
<feature type="compositionally biased region" description="Low complexity" evidence="2">
    <location>
        <begin position="317"/>
        <end position="327"/>
    </location>
</feature>
<evidence type="ECO:0000256" key="1">
    <source>
        <dbReference type="ARBA" id="ARBA00022801"/>
    </source>
</evidence>
<keyword evidence="1" id="KW-0378">Hydrolase</keyword>
<feature type="region of interest" description="Disordered" evidence="2">
    <location>
        <begin position="315"/>
        <end position="347"/>
    </location>
</feature>
<proteinExistence type="predicted"/>
<dbReference type="Proteomes" id="UP001301958">
    <property type="component" value="Unassembled WGS sequence"/>
</dbReference>
<dbReference type="CDD" id="cd12214">
    <property type="entry name" value="ChiA1_BD"/>
    <property type="match status" value="1"/>
</dbReference>
<feature type="compositionally biased region" description="Basic and acidic residues" evidence="2">
    <location>
        <begin position="328"/>
        <end position="347"/>
    </location>
</feature>